<evidence type="ECO:0000313" key="1">
    <source>
        <dbReference type="EMBL" id="KAH7674493.1"/>
    </source>
</evidence>
<accession>A0ACB7VK40</accession>
<evidence type="ECO:0000313" key="2">
    <source>
        <dbReference type="Proteomes" id="UP000827976"/>
    </source>
</evidence>
<sequence>MQKKKKKKKRKTGDGREADERYCPSKGSGIVFKISKTGKIRLFKLGCKISTSSDMSLAKSLREKPAPRKKSIFAKSLREKLALILSLLMSRLHRVLSFLTAAKAFSSERPKESMR</sequence>
<organism evidence="1 2">
    <name type="scientific">Dioscorea alata</name>
    <name type="common">Purple yam</name>
    <dbReference type="NCBI Taxonomy" id="55571"/>
    <lineage>
        <taxon>Eukaryota</taxon>
        <taxon>Viridiplantae</taxon>
        <taxon>Streptophyta</taxon>
        <taxon>Embryophyta</taxon>
        <taxon>Tracheophyta</taxon>
        <taxon>Spermatophyta</taxon>
        <taxon>Magnoliopsida</taxon>
        <taxon>Liliopsida</taxon>
        <taxon>Dioscoreales</taxon>
        <taxon>Dioscoreaceae</taxon>
        <taxon>Dioscorea</taxon>
    </lineage>
</organism>
<keyword evidence="2" id="KW-1185">Reference proteome</keyword>
<protein>
    <submittedName>
        <fullName evidence="1">Uncharacterized protein</fullName>
    </submittedName>
</protein>
<name>A0ACB7VK40_DIOAL</name>
<gene>
    <name evidence="1" type="ORF">IHE45_08G076800</name>
</gene>
<proteinExistence type="predicted"/>
<dbReference type="Proteomes" id="UP000827976">
    <property type="component" value="Chromosome 8"/>
</dbReference>
<dbReference type="EMBL" id="CM037018">
    <property type="protein sequence ID" value="KAH7674493.1"/>
    <property type="molecule type" value="Genomic_DNA"/>
</dbReference>
<comment type="caution">
    <text evidence="1">The sequence shown here is derived from an EMBL/GenBank/DDBJ whole genome shotgun (WGS) entry which is preliminary data.</text>
</comment>
<reference evidence="2" key="1">
    <citation type="journal article" date="2022" name="Nat. Commun.">
        <title>Chromosome evolution and the genetic basis of agronomically important traits in greater yam.</title>
        <authorList>
            <person name="Bredeson J.V."/>
            <person name="Lyons J.B."/>
            <person name="Oniyinde I.O."/>
            <person name="Okereke N.R."/>
            <person name="Kolade O."/>
            <person name="Nnabue I."/>
            <person name="Nwadili C.O."/>
            <person name="Hribova E."/>
            <person name="Parker M."/>
            <person name="Nwogha J."/>
            <person name="Shu S."/>
            <person name="Carlson J."/>
            <person name="Kariba R."/>
            <person name="Muthemba S."/>
            <person name="Knop K."/>
            <person name="Barton G.J."/>
            <person name="Sherwood A.V."/>
            <person name="Lopez-Montes A."/>
            <person name="Asiedu R."/>
            <person name="Jamnadass R."/>
            <person name="Muchugi A."/>
            <person name="Goodstein D."/>
            <person name="Egesi C.N."/>
            <person name="Featherston J."/>
            <person name="Asfaw A."/>
            <person name="Simpson G.G."/>
            <person name="Dolezel J."/>
            <person name="Hendre P.S."/>
            <person name="Van Deynze A."/>
            <person name="Kumar P.L."/>
            <person name="Obidiegwu J.E."/>
            <person name="Bhattacharjee R."/>
            <person name="Rokhsar D.S."/>
        </authorList>
    </citation>
    <scope>NUCLEOTIDE SEQUENCE [LARGE SCALE GENOMIC DNA]</scope>
    <source>
        <strain evidence="2">cv. TDa95/00328</strain>
    </source>
</reference>